<dbReference type="SUPFAM" id="SSF49384">
    <property type="entry name" value="Carbohydrate-binding domain"/>
    <property type="match status" value="1"/>
</dbReference>
<evidence type="ECO:0000313" key="2">
    <source>
        <dbReference type="EMBL" id="RKP46278.1"/>
    </source>
</evidence>
<dbReference type="CDD" id="cd08548">
    <property type="entry name" value="Type_I_cohesin_like"/>
    <property type="match status" value="1"/>
</dbReference>
<dbReference type="PROSITE" id="PS51272">
    <property type="entry name" value="SLH"/>
    <property type="match status" value="3"/>
</dbReference>
<protein>
    <recommendedName>
        <fullName evidence="1">SLH domain-containing protein</fullName>
    </recommendedName>
</protein>
<dbReference type="InterPro" id="IPR002102">
    <property type="entry name" value="Cohesin_dom"/>
</dbReference>
<name>A0A494X6P4_9BACL</name>
<dbReference type="Pfam" id="PF00963">
    <property type="entry name" value="Cohesin"/>
    <property type="match status" value="1"/>
</dbReference>
<proteinExistence type="predicted"/>
<dbReference type="GO" id="GO:0000272">
    <property type="term" value="P:polysaccharide catabolic process"/>
    <property type="evidence" value="ECO:0007669"/>
    <property type="project" value="InterPro"/>
</dbReference>
<dbReference type="PANTHER" id="PTHR43308">
    <property type="entry name" value="OUTER MEMBRANE PROTEIN ALPHA-RELATED"/>
    <property type="match status" value="1"/>
</dbReference>
<dbReference type="InterPro" id="IPR008965">
    <property type="entry name" value="CBM2/CBM3_carb-bd_dom_sf"/>
</dbReference>
<reference evidence="2 3" key="1">
    <citation type="submission" date="2018-10" db="EMBL/GenBank/DDBJ databases">
        <title>Cohnella sp. M2MS4P-1, whole genome shotgun sequence.</title>
        <authorList>
            <person name="Tuo L."/>
        </authorList>
    </citation>
    <scope>NUCLEOTIDE SEQUENCE [LARGE SCALE GENOMIC DNA]</scope>
    <source>
        <strain evidence="2 3">M2MS4P-1</strain>
    </source>
</reference>
<evidence type="ECO:0000259" key="1">
    <source>
        <dbReference type="PROSITE" id="PS51272"/>
    </source>
</evidence>
<accession>A0A494X6P4</accession>
<sequence length="622" mass="66881">MMLMKRKLVPTTIRFRLALVILLLISLALPSIPKASARSDEPLQVTIGNVSALIGQEIQIPVSIGQPVPGIGSYGIQINFDKSALEALSVSPSYGSGGEDCAVAEEGCFRSAVNNEEGWIRAIWADATGGDRPIAAARELFKIRAKVKGSSSTGAKALSVDRSDISNLTFTDADMHKLNVQVTEGKVTVSPAAGPSTAPAPDESSKVKVIVNGQEQPDSATMTRTKVNDRTVITIHVDEDKVMQQLNDNRLKTLLLPVDESNAAVIGELNGKLVKAMENQGATVAVRTSRANYTLSADQINIDAVASAFGKQIPLQDIKISIIIAGTEPDRTLLVDSAAASGGMNVIVPPVEFRITASYNGQSTEVSQFNRYVERAVALPNDIDPSRITTGVVLNEKGKLVHVPTKITQINGHYYALINSLTNSTYTVVWNPKTFADTKSHWARNEINDLASRLVIQGITDETFAPDRTISRAELTAVLVRALGLHEGKEGARIRFADVGDHDWFRDDVVTAASYGLIEGYPNGTFRPNAKVSRAEAMVLLSRAAAIANLKPATADETDKLLERFTDHAGIGDWARTGVASAIEMGITQGTDNKLLPAQQITRAESAVMIRRMLVQAQLINS</sequence>
<feature type="domain" description="SLH" evidence="1">
    <location>
        <begin position="430"/>
        <end position="493"/>
    </location>
</feature>
<comment type="caution">
    <text evidence="2">The sequence shown here is derived from an EMBL/GenBank/DDBJ whole genome shotgun (WGS) entry which is preliminary data.</text>
</comment>
<dbReference type="Pfam" id="PF00395">
    <property type="entry name" value="SLH"/>
    <property type="match status" value="3"/>
</dbReference>
<dbReference type="InterPro" id="IPR001119">
    <property type="entry name" value="SLH_dom"/>
</dbReference>
<feature type="domain" description="SLH" evidence="1">
    <location>
        <begin position="562"/>
        <end position="622"/>
    </location>
</feature>
<evidence type="ECO:0000313" key="3">
    <source>
        <dbReference type="Proteomes" id="UP000282076"/>
    </source>
</evidence>
<dbReference type="Proteomes" id="UP000282076">
    <property type="component" value="Unassembled WGS sequence"/>
</dbReference>
<dbReference type="InterPro" id="IPR051465">
    <property type="entry name" value="Cell_Envelope_Struct_Comp"/>
</dbReference>
<dbReference type="PANTHER" id="PTHR43308:SF5">
    <property type="entry name" value="S-LAYER PROTEIN _ PEPTIDOGLYCAN ENDO-BETA-N-ACETYLGLUCOSAMINIDASE"/>
    <property type="match status" value="1"/>
</dbReference>
<organism evidence="2 3">
    <name type="scientific">Cohnella endophytica</name>
    <dbReference type="NCBI Taxonomy" id="2419778"/>
    <lineage>
        <taxon>Bacteria</taxon>
        <taxon>Bacillati</taxon>
        <taxon>Bacillota</taxon>
        <taxon>Bacilli</taxon>
        <taxon>Bacillales</taxon>
        <taxon>Paenibacillaceae</taxon>
        <taxon>Cohnella</taxon>
    </lineage>
</organism>
<dbReference type="AlphaFoldDB" id="A0A494X6P4"/>
<dbReference type="GO" id="GO:0030246">
    <property type="term" value="F:carbohydrate binding"/>
    <property type="evidence" value="ECO:0007669"/>
    <property type="project" value="InterPro"/>
</dbReference>
<gene>
    <name evidence="2" type="ORF">D7Z26_24670</name>
</gene>
<feature type="domain" description="SLH" evidence="1">
    <location>
        <begin position="496"/>
        <end position="555"/>
    </location>
</feature>
<dbReference type="EMBL" id="RBZM01000013">
    <property type="protein sequence ID" value="RKP46278.1"/>
    <property type="molecule type" value="Genomic_DNA"/>
</dbReference>
<keyword evidence="3" id="KW-1185">Reference proteome</keyword>
<dbReference type="Gene3D" id="2.60.40.680">
    <property type="match status" value="1"/>
</dbReference>